<dbReference type="GO" id="GO:0004518">
    <property type="term" value="F:nuclease activity"/>
    <property type="evidence" value="ECO:0007669"/>
    <property type="project" value="UniProtKB-KW"/>
</dbReference>
<dbReference type="PANTHER" id="PTHR22930">
    <property type="match status" value="1"/>
</dbReference>
<evidence type="ECO:0000256" key="5">
    <source>
        <dbReference type="ARBA" id="ARBA00022723"/>
    </source>
</evidence>
<accession>A0A182FTE2</accession>
<evidence type="ECO:0000256" key="2">
    <source>
        <dbReference type="ARBA" id="ARBA00004123"/>
    </source>
</evidence>
<dbReference type="STRING" id="7167.A0A182FTE2"/>
<keyword evidence="4" id="KW-0540">Nuclease</keyword>
<evidence type="ECO:0000256" key="1">
    <source>
        <dbReference type="ARBA" id="ARBA00001968"/>
    </source>
</evidence>
<dbReference type="InterPro" id="IPR045249">
    <property type="entry name" value="HARBI1-like"/>
</dbReference>
<reference evidence="8 9" key="1">
    <citation type="journal article" date="2017" name="G3 (Bethesda)">
        <title>The Physical Genome Mapping of Anopheles albimanus Corrected Scaffold Misassemblies and Identified Interarm Rearrangements in Genus Anopheles.</title>
        <authorList>
            <person name="Artemov G.N."/>
            <person name="Peery A.N."/>
            <person name="Jiang X."/>
            <person name="Tu Z."/>
            <person name="Stegniy V.N."/>
            <person name="Sharakhova M.V."/>
            <person name="Sharakhov I.V."/>
        </authorList>
    </citation>
    <scope>NUCLEOTIDE SEQUENCE [LARGE SCALE GENOMIC DNA]</scope>
    <source>
        <strain evidence="8 9">ALBI9_A</strain>
    </source>
</reference>
<evidence type="ECO:0000313" key="9">
    <source>
        <dbReference type="Proteomes" id="UP000069272"/>
    </source>
</evidence>
<comment type="similarity">
    <text evidence="3">Belongs to the HARBI1 family.</text>
</comment>
<organism evidence="8 9">
    <name type="scientific">Anopheles albimanus</name>
    <name type="common">New world malaria mosquito</name>
    <dbReference type="NCBI Taxonomy" id="7167"/>
    <lineage>
        <taxon>Eukaryota</taxon>
        <taxon>Metazoa</taxon>
        <taxon>Ecdysozoa</taxon>
        <taxon>Arthropoda</taxon>
        <taxon>Hexapoda</taxon>
        <taxon>Insecta</taxon>
        <taxon>Pterygota</taxon>
        <taxon>Neoptera</taxon>
        <taxon>Endopterygota</taxon>
        <taxon>Diptera</taxon>
        <taxon>Nematocera</taxon>
        <taxon>Culicoidea</taxon>
        <taxon>Culicidae</taxon>
        <taxon>Anophelinae</taxon>
        <taxon>Anopheles</taxon>
    </lineage>
</organism>
<evidence type="ECO:0000256" key="3">
    <source>
        <dbReference type="ARBA" id="ARBA00006958"/>
    </source>
</evidence>
<keyword evidence="5" id="KW-0479">Metal-binding</keyword>
<evidence type="ECO:0000256" key="7">
    <source>
        <dbReference type="ARBA" id="ARBA00023242"/>
    </source>
</evidence>
<keyword evidence="7" id="KW-0539">Nucleus</keyword>
<evidence type="ECO:0000256" key="4">
    <source>
        <dbReference type="ARBA" id="ARBA00022722"/>
    </source>
</evidence>
<reference evidence="8" key="2">
    <citation type="submission" date="2022-08" db="UniProtKB">
        <authorList>
            <consortium name="EnsemblMetazoa"/>
        </authorList>
    </citation>
    <scope>IDENTIFICATION</scope>
    <source>
        <strain evidence="8">STECLA/ALBI9_A</strain>
    </source>
</reference>
<dbReference type="AlphaFoldDB" id="A0A182FTE2"/>
<dbReference type="InterPro" id="IPR027806">
    <property type="entry name" value="HARBI1_dom"/>
</dbReference>
<dbReference type="VEuPathDB" id="VectorBase:AALB009822"/>
<dbReference type="EnsemblMetazoa" id="AALB009822-RA">
    <property type="protein sequence ID" value="AALB009822-PA"/>
    <property type="gene ID" value="AALB009822"/>
</dbReference>
<dbReference type="GO" id="GO:0016787">
    <property type="term" value="F:hydrolase activity"/>
    <property type="evidence" value="ECO:0007669"/>
    <property type="project" value="UniProtKB-KW"/>
</dbReference>
<keyword evidence="9" id="KW-1185">Reference proteome</keyword>
<comment type="subcellular location">
    <subcellularLocation>
        <location evidence="2">Nucleus</location>
    </subcellularLocation>
</comment>
<dbReference type="GO" id="GO:0046872">
    <property type="term" value="F:metal ion binding"/>
    <property type="evidence" value="ECO:0007669"/>
    <property type="project" value="UniProtKB-KW"/>
</dbReference>
<dbReference type="VEuPathDB" id="VectorBase:AALB20_030182"/>
<name>A0A182FTE2_ANOAL</name>
<dbReference type="Pfam" id="PF13359">
    <property type="entry name" value="DDE_Tnp_4"/>
    <property type="match status" value="1"/>
</dbReference>
<dbReference type="PANTHER" id="PTHR22930:SF289">
    <property type="entry name" value="DDE TNP4 DOMAIN-CONTAINING PROTEIN-RELATED"/>
    <property type="match status" value="1"/>
</dbReference>
<dbReference type="Proteomes" id="UP000069272">
    <property type="component" value="Chromosome 3R"/>
</dbReference>
<keyword evidence="6" id="KW-0378">Hydrolase</keyword>
<evidence type="ECO:0000256" key="6">
    <source>
        <dbReference type="ARBA" id="ARBA00022801"/>
    </source>
</evidence>
<evidence type="ECO:0000313" key="8">
    <source>
        <dbReference type="EnsemblMetazoa" id="AALB009822-PA"/>
    </source>
</evidence>
<dbReference type="GO" id="GO:0005634">
    <property type="term" value="C:nucleus"/>
    <property type="evidence" value="ECO:0007669"/>
    <property type="project" value="UniProtKB-SubCell"/>
</dbReference>
<proteinExistence type="inferred from homology"/>
<comment type="cofactor">
    <cofactor evidence="1">
        <name>a divalent metal cation</name>
        <dbReference type="ChEBI" id="CHEBI:60240"/>
    </cofactor>
</comment>
<protein>
    <submittedName>
        <fullName evidence="8">DDE Tnp4 domain-containing protein</fullName>
    </submittedName>
</protein>
<sequence length="327" mass="36684">MANPLSLSNEQCIKLFRLNKSAILYLLDVTKDEFKKSSINTAVTPIVKICASLRFLATGSYQLSVGNDMVIGLSQPMVSKVLTEFVTIMESKICPIWIRSKMTQAEKRDARRAFYEKSGIPSVIQAIDGTHIKIIAPAPNIRHLYCNRKGWFSLNTLIACDHEWVIRFIDARYPGSNHDSFIWSVSDMRQSFINVYERGERNSFVLGDAGFPLEPCLLVPYRNADAGSREAVFNHKHSQARSVVERTIGILKSRFRCLLGARQLHYSPSKASSIVNACAALHNICRGYNMPDPEIDAAIDSDVAAYTYDGPDEASTVTIRDHMRDCL</sequence>